<gene>
    <name evidence="1" type="ORF">OKIOD_LOCUS14583</name>
</gene>
<evidence type="ECO:0000313" key="2">
    <source>
        <dbReference type="Proteomes" id="UP001158576"/>
    </source>
</evidence>
<proteinExistence type="predicted"/>
<accession>A0ABN7T217</accession>
<reference evidence="1 2" key="1">
    <citation type="submission" date="2021-04" db="EMBL/GenBank/DDBJ databases">
        <authorList>
            <person name="Bliznina A."/>
        </authorList>
    </citation>
    <scope>NUCLEOTIDE SEQUENCE [LARGE SCALE GENOMIC DNA]</scope>
</reference>
<organism evidence="1 2">
    <name type="scientific">Oikopleura dioica</name>
    <name type="common">Tunicate</name>
    <dbReference type="NCBI Taxonomy" id="34765"/>
    <lineage>
        <taxon>Eukaryota</taxon>
        <taxon>Metazoa</taxon>
        <taxon>Chordata</taxon>
        <taxon>Tunicata</taxon>
        <taxon>Appendicularia</taxon>
        <taxon>Copelata</taxon>
        <taxon>Oikopleuridae</taxon>
        <taxon>Oikopleura</taxon>
    </lineage>
</organism>
<keyword evidence="2" id="KW-1185">Reference proteome</keyword>
<dbReference type="EMBL" id="OU015567">
    <property type="protein sequence ID" value="CAG5111516.1"/>
    <property type="molecule type" value="Genomic_DNA"/>
</dbReference>
<dbReference type="Proteomes" id="UP001158576">
    <property type="component" value="Chromosome 2"/>
</dbReference>
<name>A0ABN7T217_OIKDI</name>
<protein>
    <submittedName>
        <fullName evidence="1">Oidioi.mRNA.OKI2018_I69.chr2.g5818.t1.cds</fullName>
    </submittedName>
</protein>
<sequence>MGRVPAWKKSQSDRLRKARLKKELKVKKHPELIHIVDYVCEVTKEVFLQLSIRTWNDLIQKTLSNAFHDFSLMQLKHSISFTKDIIPPQNVLKPFIEK</sequence>
<evidence type="ECO:0000313" key="1">
    <source>
        <dbReference type="EMBL" id="CAG5111516.1"/>
    </source>
</evidence>